<gene>
    <name evidence="2" type="ORF">C8D98_0847</name>
</gene>
<dbReference type="PROSITE" id="PS50943">
    <property type="entry name" value="HTH_CROC1"/>
    <property type="match status" value="1"/>
</dbReference>
<dbReference type="Proteomes" id="UP000294614">
    <property type="component" value="Unassembled WGS sequence"/>
</dbReference>
<dbReference type="AlphaFoldDB" id="A0A4R1KCT8"/>
<reference evidence="2 3" key="1">
    <citation type="submission" date="2019-03" db="EMBL/GenBank/DDBJ databases">
        <title>Genomic Encyclopedia of Type Strains, Phase IV (KMG-IV): sequencing the most valuable type-strain genomes for metagenomic binning, comparative biology and taxonomic classification.</title>
        <authorList>
            <person name="Goeker M."/>
        </authorList>
    </citation>
    <scope>NUCLEOTIDE SEQUENCE [LARGE SCALE GENOMIC DNA]</scope>
    <source>
        <strain evidence="2 3">DSM 24984</strain>
    </source>
</reference>
<name>A0A4R1KCT8_9BACT</name>
<dbReference type="Pfam" id="PF13560">
    <property type="entry name" value="HTH_31"/>
    <property type="match status" value="1"/>
</dbReference>
<dbReference type="GO" id="GO:0003677">
    <property type="term" value="F:DNA binding"/>
    <property type="evidence" value="ECO:0007669"/>
    <property type="project" value="UniProtKB-KW"/>
</dbReference>
<keyword evidence="3" id="KW-1185">Reference proteome</keyword>
<dbReference type="RefSeq" id="WP_132872304.1">
    <property type="nucleotide sequence ID" value="NZ_JAJUHT010000014.1"/>
</dbReference>
<feature type="domain" description="HTH cro/C1-type" evidence="1">
    <location>
        <begin position="26"/>
        <end position="81"/>
    </location>
</feature>
<keyword evidence="2" id="KW-0238">DNA-binding</keyword>
<dbReference type="InterPro" id="IPR001387">
    <property type="entry name" value="Cro/C1-type_HTH"/>
</dbReference>
<dbReference type="Gene3D" id="1.10.260.40">
    <property type="entry name" value="lambda repressor-like DNA-binding domains"/>
    <property type="match status" value="1"/>
</dbReference>
<organism evidence="2 3">
    <name type="scientific">Seleniivibrio woodruffii</name>
    <dbReference type="NCBI Taxonomy" id="1078050"/>
    <lineage>
        <taxon>Bacteria</taxon>
        <taxon>Pseudomonadati</taxon>
        <taxon>Deferribacterota</taxon>
        <taxon>Deferribacteres</taxon>
        <taxon>Deferribacterales</taxon>
        <taxon>Geovibrionaceae</taxon>
        <taxon>Seleniivibrio</taxon>
    </lineage>
</organism>
<evidence type="ECO:0000313" key="3">
    <source>
        <dbReference type="Proteomes" id="UP000294614"/>
    </source>
</evidence>
<dbReference type="InterPro" id="IPR010982">
    <property type="entry name" value="Lambda_DNA-bd_dom_sf"/>
</dbReference>
<dbReference type="OrthoDB" id="9810578at2"/>
<evidence type="ECO:0000259" key="1">
    <source>
        <dbReference type="PROSITE" id="PS50943"/>
    </source>
</evidence>
<dbReference type="EMBL" id="SMGG01000003">
    <property type="protein sequence ID" value="TCK62324.1"/>
    <property type="molecule type" value="Genomic_DNA"/>
</dbReference>
<comment type="caution">
    <text evidence="2">The sequence shown here is derived from an EMBL/GenBank/DDBJ whole genome shotgun (WGS) entry which is preliminary data.</text>
</comment>
<dbReference type="SUPFAM" id="SSF47413">
    <property type="entry name" value="lambda repressor-like DNA-binding domains"/>
    <property type="match status" value="1"/>
</dbReference>
<protein>
    <submittedName>
        <fullName evidence="2">DNA-binding XRE family transcriptional regulator</fullName>
    </submittedName>
</protein>
<sequence>MAKKIVKHNVPEPQKLKDQKILGDFIRAARTNSDMTLEDAAALCRVSIKTMTNLENAKADIKFSTVLKVCEALGVTLRIEA</sequence>
<evidence type="ECO:0000313" key="2">
    <source>
        <dbReference type="EMBL" id="TCK62324.1"/>
    </source>
</evidence>
<proteinExistence type="predicted"/>
<dbReference type="CDD" id="cd00093">
    <property type="entry name" value="HTH_XRE"/>
    <property type="match status" value="1"/>
</dbReference>
<accession>A0A4R1KCT8</accession>
<dbReference type="SMART" id="SM00530">
    <property type="entry name" value="HTH_XRE"/>
    <property type="match status" value="1"/>
</dbReference>